<proteinExistence type="predicted"/>
<evidence type="ECO:0000313" key="1">
    <source>
        <dbReference type="EMBL" id="VVA94925.1"/>
    </source>
</evidence>
<dbReference type="EMBL" id="CABITT030000002">
    <property type="protein sequence ID" value="VVA94925.1"/>
    <property type="molecule type" value="Genomic_DNA"/>
</dbReference>
<dbReference type="AlphaFoldDB" id="A0A565B2C4"/>
<dbReference type="InterPro" id="IPR035979">
    <property type="entry name" value="RBD_domain_sf"/>
</dbReference>
<dbReference type="PANTHER" id="PTHR12984:SF6">
    <property type="entry name" value="SCY1-LIKE PROTEIN 2"/>
    <property type="match status" value="1"/>
</dbReference>
<gene>
    <name evidence="1" type="ORF">ANE_LOCUS5370</name>
</gene>
<evidence type="ECO:0008006" key="3">
    <source>
        <dbReference type="Google" id="ProtNLM"/>
    </source>
</evidence>
<accession>A0A565B2C4</accession>
<sequence>MIGAFCLNSLMRVINPAPKRAIPNPQQHSSLGSILFRSNTRLHDLRFLDHMLERDYMQKSEFLKALSDMWKDFDSRVLRNLGIQAVILMVPTIAESQVSMELNSLKNTCASPDYTVSHCPAIECPTVCQIYDILLRIFSVPTTCPAVDIEWPPRQSSNVTTQPAKDLDTAKRSINCNSEIGWWTWSKWLVTAASLSHGASSEIGSQSDGESNNSIVFVGVMLLTKPSDNLFSQFGEVVPMKIPVGEGCGFVQFANRCVKAGNFKATFDRKGAEDAS</sequence>
<organism evidence="1 2">
    <name type="scientific">Arabis nemorensis</name>
    <dbReference type="NCBI Taxonomy" id="586526"/>
    <lineage>
        <taxon>Eukaryota</taxon>
        <taxon>Viridiplantae</taxon>
        <taxon>Streptophyta</taxon>
        <taxon>Embryophyta</taxon>
        <taxon>Tracheophyta</taxon>
        <taxon>Spermatophyta</taxon>
        <taxon>Magnoliopsida</taxon>
        <taxon>eudicotyledons</taxon>
        <taxon>Gunneridae</taxon>
        <taxon>Pentapetalae</taxon>
        <taxon>rosids</taxon>
        <taxon>malvids</taxon>
        <taxon>Brassicales</taxon>
        <taxon>Brassicaceae</taxon>
        <taxon>Arabideae</taxon>
        <taxon>Arabis</taxon>
    </lineage>
</organism>
<keyword evidence="2" id="KW-1185">Reference proteome</keyword>
<dbReference type="GO" id="GO:0003676">
    <property type="term" value="F:nucleic acid binding"/>
    <property type="evidence" value="ECO:0007669"/>
    <property type="project" value="InterPro"/>
</dbReference>
<dbReference type="SUPFAM" id="SSF54928">
    <property type="entry name" value="RNA-binding domain, RBD"/>
    <property type="match status" value="1"/>
</dbReference>
<reference evidence="1" key="1">
    <citation type="submission" date="2019-07" db="EMBL/GenBank/DDBJ databases">
        <authorList>
            <person name="Dittberner H."/>
        </authorList>
    </citation>
    <scope>NUCLEOTIDE SEQUENCE [LARGE SCALE GENOMIC DNA]</scope>
</reference>
<protein>
    <recommendedName>
        <fullName evidence="3">RRM domain-containing protein</fullName>
    </recommendedName>
</protein>
<dbReference type="PANTHER" id="PTHR12984">
    <property type="entry name" value="SCY1-RELATED S/T PROTEIN KINASE-LIKE"/>
    <property type="match status" value="1"/>
</dbReference>
<name>A0A565B2C4_9BRAS</name>
<dbReference type="Proteomes" id="UP000489600">
    <property type="component" value="Unassembled WGS sequence"/>
</dbReference>
<dbReference type="InterPro" id="IPR051177">
    <property type="entry name" value="CIK-Related_Protein"/>
</dbReference>
<comment type="caution">
    <text evidence="1">The sequence shown here is derived from an EMBL/GenBank/DDBJ whole genome shotgun (WGS) entry which is preliminary data.</text>
</comment>
<evidence type="ECO:0000313" key="2">
    <source>
        <dbReference type="Proteomes" id="UP000489600"/>
    </source>
</evidence>